<keyword evidence="8" id="KW-1185">Reference proteome</keyword>
<evidence type="ECO:0000259" key="5">
    <source>
        <dbReference type="Pfam" id="PF04542"/>
    </source>
</evidence>
<comment type="similarity">
    <text evidence="1">Belongs to the sigma-70 factor family. ECF subfamily.</text>
</comment>
<dbReference type="Pfam" id="PF04542">
    <property type="entry name" value="Sigma70_r2"/>
    <property type="match status" value="1"/>
</dbReference>
<protein>
    <submittedName>
        <fullName evidence="7">RNA polymerase subunit sigma24</fullName>
    </submittedName>
</protein>
<reference evidence="8" key="1">
    <citation type="submission" date="2014-10" db="EMBL/GenBank/DDBJ databases">
        <title>Genome sequencing of Vitellibacter sp. D-24.</title>
        <authorList>
            <person name="Thevarajoo S."/>
            <person name="Selvaratnam C."/>
            <person name="Goh K.M."/>
            <person name="Chong C.S."/>
        </authorList>
    </citation>
    <scope>NUCLEOTIDE SEQUENCE [LARGE SCALE GENOMIC DNA]</scope>
    <source>
        <strain evidence="8">D-24</strain>
    </source>
</reference>
<dbReference type="InterPro" id="IPR014284">
    <property type="entry name" value="RNA_pol_sigma-70_dom"/>
</dbReference>
<proteinExistence type="inferred from homology"/>
<dbReference type="CDD" id="cd06171">
    <property type="entry name" value="Sigma70_r4"/>
    <property type="match status" value="1"/>
</dbReference>
<dbReference type="SUPFAM" id="SSF88946">
    <property type="entry name" value="Sigma2 domain of RNA polymerase sigma factors"/>
    <property type="match status" value="1"/>
</dbReference>
<keyword evidence="3" id="KW-0731">Sigma factor</keyword>
<comment type="caution">
    <text evidence="7">The sequence shown here is derived from an EMBL/GenBank/DDBJ whole genome shotgun (WGS) entry which is preliminary data.</text>
</comment>
<evidence type="ECO:0000313" key="7">
    <source>
        <dbReference type="EMBL" id="KXO01409.1"/>
    </source>
</evidence>
<dbReference type="PANTHER" id="PTHR43133:SF51">
    <property type="entry name" value="RNA POLYMERASE SIGMA FACTOR"/>
    <property type="match status" value="1"/>
</dbReference>
<dbReference type="GO" id="GO:0006352">
    <property type="term" value="P:DNA-templated transcription initiation"/>
    <property type="evidence" value="ECO:0007669"/>
    <property type="project" value="InterPro"/>
</dbReference>
<keyword evidence="4" id="KW-0804">Transcription</keyword>
<evidence type="ECO:0000259" key="6">
    <source>
        <dbReference type="Pfam" id="PF08281"/>
    </source>
</evidence>
<feature type="domain" description="RNA polymerase sigma-70 region 2" evidence="5">
    <location>
        <begin position="21"/>
        <end position="88"/>
    </location>
</feature>
<dbReference type="NCBIfam" id="NF008888">
    <property type="entry name" value="PRK11922.1"/>
    <property type="match status" value="1"/>
</dbReference>
<dbReference type="Proteomes" id="UP000070138">
    <property type="component" value="Unassembled WGS sequence"/>
</dbReference>
<feature type="domain" description="RNA polymerase sigma factor 70 region 4 type 2" evidence="6">
    <location>
        <begin position="124"/>
        <end position="173"/>
    </location>
</feature>
<dbReference type="PATRIC" id="fig|1548749.3.peg.273"/>
<dbReference type="Pfam" id="PF08281">
    <property type="entry name" value="Sigma70_r4_2"/>
    <property type="match status" value="1"/>
</dbReference>
<organism evidence="7 8">
    <name type="scientific">Aequorivita aquimaris</name>
    <dbReference type="NCBI Taxonomy" id="1548749"/>
    <lineage>
        <taxon>Bacteria</taxon>
        <taxon>Pseudomonadati</taxon>
        <taxon>Bacteroidota</taxon>
        <taxon>Flavobacteriia</taxon>
        <taxon>Flavobacteriales</taxon>
        <taxon>Flavobacteriaceae</taxon>
        <taxon>Aequorivita</taxon>
    </lineage>
</organism>
<evidence type="ECO:0000256" key="4">
    <source>
        <dbReference type="ARBA" id="ARBA00023163"/>
    </source>
</evidence>
<dbReference type="NCBIfam" id="TIGR02937">
    <property type="entry name" value="sigma70-ECF"/>
    <property type="match status" value="1"/>
</dbReference>
<dbReference type="AlphaFoldDB" id="A0A137RMI7"/>
<dbReference type="InterPro" id="IPR013324">
    <property type="entry name" value="RNA_pol_sigma_r3/r4-like"/>
</dbReference>
<dbReference type="Gene3D" id="1.10.10.10">
    <property type="entry name" value="Winged helix-like DNA-binding domain superfamily/Winged helix DNA-binding domain"/>
    <property type="match status" value="1"/>
</dbReference>
<reference evidence="7 8" key="2">
    <citation type="journal article" date="2016" name="Int. J. Syst. Evol. Microbiol.">
        <title>Vitellibacter aquimaris sp. nov., a marine bacterium isolated from seawater.</title>
        <authorList>
            <person name="Thevarajoo S."/>
            <person name="Selvaratnam C."/>
            <person name="Goh K.M."/>
            <person name="Hong K.W."/>
            <person name="Chan X.Y."/>
            <person name="Chan K.G."/>
            <person name="Chong C.S."/>
        </authorList>
    </citation>
    <scope>NUCLEOTIDE SEQUENCE [LARGE SCALE GENOMIC DNA]</scope>
    <source>
        <strain evidence="7 8">D-24</strain>
    </source>
</reference>
<dbReference type="STRING" id="1548749.LS48_01280"/>
<evidence type="ECO:0000313" key="8">
    <source>
        <dbReference type="Proteomes" id="UP000070138"/>
    </source>
</evidence>
<evidence type="ECO:0000256" key="1">
    <source>
        <dbReference type="ARBA" id="ARBA00010641"/>
    </source>
</evidence>
<dbReference type="InterPro" id="IPR013249">
    <property type="entry name" value="RNA_pol_sigma70_r4_t2"/>
</dbReference>
<dbReference type="Gene3D" id="1.10.1740.10">
    <property type="match status" value="1"/>
</dbReference>
<dbReference type="GO" id="GO:0003677">
    <property type="term" value="F:DNA binding"/>
    <property type="evidence" value="ECO:0007669"/>
    <property type="project" value="InterPro"/>
</dbReference>
<dbReference type="SUPFAM" id="SSF88659">
    <property type="entry name" value="Sigma3 and sigma4 domains of RNA polymerase sigma factors"/>
    <property type="match status" value="1"/>
</dbReference>
<gene>
    <name evidence="7" type="ORF">LS48_01280</name>
</gene>
<keyword evidence="2" id="KW-0805">Transcription regulation</keyword>
<evidence type="ECO:0000256" key="2">
    <source>
        <dbReference type="ARBA" id="ARBA00023015"/>
    </source>
</evidence>
<dbReference type="InterPro" id="IPR036388">
    <property type="entry name" value="WH-like_DNA-bd_sf"/>
</dbReference>
<dbReference type="GO" id="GO:0016987">
    <property type="term" value="F:sigma factor activity"/>
    <property type="evidence" value="ECO:0007669"/>
    <property type="project" value="UniProtKB-KW"/>
</dbReference>
<dbReference type="InterPro" id="IPR007627">
    <property type="entry name" value="RNA_pol_sigma70_r2"/>
</dbReference>
<sequence>MPDIVVIQRILEGQTEMFEILMRRYNELLYRTIRSYIDIDADVEDTIQDTYVKAFQKLYQFKNEALFSTWLIRIGINEALQRIRKSKKHKTVDITNENGTLQIADMSFMNPESNSIYKDSKAFIEKAVDALPHKYKIVYMLKEVEGMEISEISKGLDLSNSNVKVRLHRARNMMKDYILNATNTQDIFEFGNSKCDRVVENVMRRIQNLETNK</sequence>
<accession>A0A137RMI7</accession>
<name>A0A137RMI7_9FLAO</name>
<dbReference type="PANTHER" id="PTHR43133">
    <property type="entry name" value="RNA POLYMERASE ECF-TYPE SIGMA FACTO"/>
    <property type="match status" value="1"/>
</dbReference>
<dbReference type="InterPro" id="IPR013325">
    <property type="entry name" value="RNA_pol_sigma_r2"/>
</dbReference>
<evidence type="ECO:0000256" key="3">
    <source>
        <dbReference type="ARBA" id="ARBA00023082"/>
    </source>
</evidence>
<dbReference type="InterPro" id="IPR039425">
    <property type="entry name" value="RNA_pol_sigma-70-like"/>
</dbReference>
<dbReference type="EMBL" id="JRWG01000001">
    <property type="protein sequence ID" value="KXO01409.1"/>
    <property type="molecule type" value="Genomic_DNA"/>
</dbReference>